<sequence length="160" mass="17208">MPDTHPRRTTRDGSGDGSACDAMLWVVSENGPVGPESGRDPQRLGFRDYAVGWGVPVPVRANSPARPSRTALGHAPRQHAARLQPTSQPAIRRQRDRTPRGIKKSGGCTTRRRRATSSARRAAAPSGCSATCVERGPQIGHASRARARPARRQQQAASHP</sequence>
<protein>
    <submittedName>
        <fullName evidence="2">Uncharacterized protein</fullName>
    </submittedName>
</protein>
<gene>
    <name evidence="2" type="ORF">HYPSUDRAFT_201282</name>
</gene>
<evidence type="ECO:0000256" key="1">
    <source>
        <dbReference type="SAM" id="MobiDB-lite"/>
    </source>
</evidence>
<evidence type="ECO:0000313" key="3">
    <source>
        <dbReference type="Proteomes" id="UP000054270"/>
    </source>
</evidence>
<proteinExistence type="predicted"/>
<feature type="compositionally biased region" description="Basic and acidic residues" evidence="1">
    <location>
        <begin position="1"/>
        <end position="14"/>
    </location>
</feature>
<reference evidence="3" key="1">
    <citation type="submission" date="2014-04" db="EMBL/GenBank/DDBJ databases">
        <title>Evolutionary Origins and Diversification of the Mycorrhizal Mutualists.</title>
        <authorList>
            <consortium name="DOE Joint Genome Institute"/>
            <consortium name="Mycorrhizal Genomics Consortium"/>
            <person name="Kohler A."/>
            <person name="Kuo A."/>
            <person name="Nagy L.G."/>
            <person name="Floudas D."/>
            <person name="Copeland A."/>
            <person name="Barry K.W."/>
            <person name="Cichocki N."/>
            <person name="Veneault-Fourrey C."/>
            <person name="LaButti K."/>
            <person name="Lindquist E.A."/>
            <person name="Lipzen A."/>
            <person name="Lundell T."/>
            <person name="Morin E."/>
            <person name="Murat C."/>
            <person name="Riley R."/>
            <person name="Ohm R."/>
            <person name="Sun H."/>
            <person name="Tunlid A."/>
            <person name="Henrissat B."/>
            <person name="Grigoriev I.V."/>
            <person name="Hibbett D.S."/>
            <person name="Martin F."/>
        </authorList>
    </citation>
    <scope>NUCLEOTIDE SEQUENCE [LARGE SCALE GENOMIC DNA]</scope>
    <source>
        <strain evidence="3">FD-334 SS-4</strain>
    </source>
</reference>
<dbReference type="EMBL" id="KN817542">
    <property type="protein sequence ID" value="KJA23558.1"/>
    <property type="molecule type" value="Genomic_DNA"/>
</dbReference>
<feature type="compositionally biased region" description="Low complexity" evidence="1">
    <location>
        <begin position="116"/>
        <end position="130"/>
    </location>
</feature>
<feature type="region of interest" description="Disordered" evidence="1">
    <location>
        <begin position="1"/>
        <end position="20"/>
    </location>
</feature>
<accession>A0A0D2MIR4</accession>
<feature type="compositionally biased region" description="Basic residues" evidence="1">
    <location>
        <begin position="92"/>
        <end position="103"/>
    </location>
</feature>
<name>A0A0D2MIR4_HYPSF</name>
<keyword evidence="3" id="KW-1185">Reference proteome</keyword>
<feature type="region of interest" description="Disordered" evidence="1">
    <location>
        <begin position="57"/>
        <end position="160"/>
    </location>
</feature>
<organism evidence="2 3">
    <name type="scientific">Hypholoma sublateritium (strain FD-334 SS-4)</name>
    <dbReference type="NCBI Taxonomy" id="945553"/>
    <lineage>
        <taxon>Eukaryota</taxon>
        <taxon>Fungi</taxon>
        <taxon>Dikarya</taxon>
        <taxon>Basidiomycota</taxon>
        <taxon>Agaricomycotina</taxon>
        <taxon>Agaricomycetes</taxon>
        <taxon>Agaricomycetidae</taxon>
        <taxon>Agaricales</taxon>
        <taxon>Agaricineae</taxon>
        <taxon>Strophariaceae</taxon>
        <taxon>Hypholoma</taxon>
    </lineage>
</organism>
<dbReference type="AlphaFoldDB" id="A0A0D2MIR4"/>
<evidence type="ECO:0000313" key="2">
    <source>
        <dbReference type="EMBL" id="KJA23558.1"/>
    </source>
</evidence>
<dbReference type="Proteomes" id="UP000054270">
    <property type="component" value="Unassembled WGS sequence"/>
</dbReference>